<evidence type="ECO:0000313" key="1">
    <source>
        <dbReference type="EMBL" id="CAK7347019.1"/>
    </source>
</evidence>
<sequence>MIGFYKEGKGRKLKKRKGRDDWSAKTNGADYRFLWKGWCIMCHVSASRLMNAKLRRRGGVVEIEKWCNFGVCVRIGIYGRMGGDKED</sequence>
<gene>
    <name evidence="1" type="ORF">DCAF_LOCUS19699</name>
</gene>
<comment type="caution">
    <text evidence="1">The sequence shown here is derived from an EMBL/GenBank/DDBJ whole genome shotgun (WGS) entry which is preliminary data.</text>
</comment>
<dbReference type="EMBL" id="CAWUPB010001173">
    <property type="protein sequence ID" value="CAK7347019.1"/>
    <property type="molecule type" value="Genomic_DNA"/>
</dbReference>
<dbReference type="AlphaFoldDB" id="A0AAV1S6C0"/>
<reference evidence="1 2" key="1">
    <citation type="submission" date="2024-01" db="EMBL/GenBank/DDBJ databases">
        <authorList>
            <person name="Waweru B."/>
        </authorList>
    </citation>
    <scope>NUCLEOTIDE SEQUENCE [LARGE SCALE GENOMIC DNA]</scope>
</reference>
<keyword evidence="2" id="KW-1185">Reference proteome</keyword>
<proteinExistence type="predicted"/>
<name>A0AAV1S6C0_9ROSI</name>
<dbReference type="Proteomes" id="UP001314170">
    <property type="component" value="Unassembled WGS sequence"/>
</dbReference>
<evidence type="ECO:0000313" key="2">
    <source>
        <dbReference type="Proteomes" id="UP001314170"/>
    </source>
</evidence>
<accession>A0AAV1S6C0</accession>
<organism evidence="1 2">
    <name type="scientific">Dovyalis caffra</name>
    <dbReference type="NCBI Taxonomy" id="77055"/>
    <lineage>
        <taxon>Eukaryota</taxon>
        <taxon>Viridiplantae</taxon>
        <taxon>Streptophyta</taxon>
        <taxon>Embryophyta</taxon>
        <taxon>Tracheophyta</taxon>
        <taxon>Spermatophyta</taxon>
        <taxon>Magnoliopsida</taxon>
        <taxon>eudicotyledons</taxon>
        <taxon>Gunneridae</taxon>
        <taxon>Pentapetalae</taxon>
        <taxon>rosids</taxon>
        <taxon>fabids</taxon>
        <taxon>Malpighiales</taxon>
        <taxon>Salicaceae</taxon>
        <taxon>Flacourtieae</taxon>
        <taxon>Dovyalis</taxon>
    </lineage>
</organism>
<protein>
    <submittedName>
        <fullName evidence="1">Uncharacterized protein</fullName>
    </submittedName>
</protein>